<comment type="caution">
    <text evidence="1">The sequence shown here is derived from an EMBL/GenBank/DDBJ whole genome shotgun (WGS) entry which is preliminary data.</text>
</comment>
<evidence type="ECO:0000313" key="2">
    <source>
        <dbReference type="Proteomes" id="UP000012589"/>
    </source>
</evidence>
<keyword evidence="2" id="KW-1185">Reference proteome</keyword>
<evidence type="ECO:0000313" key="1">
    <source>
        <dbReference type="EMBL" id="EMZ23816.1"/>
    </source>
</evidence>
<sequence>MLELVKKETDLFNVNAKKKRGANTFNKNKIEKEILTLRNEMESVWCDETRYHGTVFTDKDKNSKGQCGVSSFYLAKLLEEKNYKVLFCEGDAYFPSSQPIIEHCWIKLLMCKNKDLIIDITADQSGYDKKVVCMTKHELKKWGISYCAKKEYKMQEIKAVGLLRRQEYLESKLKKY</sequence>
<dbReference type="HOGENOM" id="CLU_1522955_0_0_9"/>
<reference evidence="1 2" key="1">
    <citation type="journal article" date="2014" name="Genome Announc.">
        <title>Draft genome sequences of the altered schaedler flora, a defined bacterial community from gnotobiotic mice.</title>
        <authorList>
            <person name="Wannemuehler M.J."/>
            <person name="Overstreet A.M."/>
            <person name="Ward D.V."/>
            <person name="Phillips G.J."/>
        </authorList>
    </citation>
    <scope>NUCLEOTIDE SEQUENCE [LARGE SCALE GENOMIC DNA]</scope>
    <source>
        <strain evidence="1 2">ASF492</strain>
    </source>
</reference>
<dbReference type="Proteomes" id="UP000012589">
    <property type="component" value="Unassembled WGS sequence"/>
</dbReference>
<organism evidence="1 2">
    <name type="scientific">Eubacterium plexicaudatum ASF492</name>
    <dbReference type="NCBI Taxonomy" id="1235802"/>
    <lineage>
        <taxon>Bacteria</taxon>
        <taxon>Bacillati</taxon>
        <taxon>Bacillota</taxon>
        <taxon>Clostridia</taxon>
        <taxon>Eubacteriales</taxon>
        <taxon>Eubacteriaceae</taxon>
        <taxon>Eubacterium</taxon>
    </lineage>
</organism>
<dbReference type="PATRIC" id="fig|1235802.3.peg.3699"/>
<accession>N2A6F2</accession>
<dbReference type="STRING" id="1235802.C823_03510"/>
<dbReference type="OrthoDB" id="3495027at2"/>
<name>N2A6F2_9FIRM</name>
<evidence type="ECO:0008006" key="3">
    <source>
        <dbReference type="Google" id="ProtNLM"/>
    </source>
</evidence>
<proteinExistence type="predicted"/>
<protein>
    <recommendedName>
        <fullName evidence="3">Transglutaminase-like domain-containing protein</fullName>
    </recommendedName>
</protein>
<dbReference type="EMBL" id="AQFT01000102">
    <property type="protein sequence ID" value="EMZ23816.1"/>
    <property type="molecule type" value="Genomic_DNA"/>
</dbReference>
<gene>
    <name evidence="1" type="ORF">C823_03510</name>
</gene>
<dbReference type="AlphaFoldDB" id="N2A6F2"/>